<feature type="transmembrane region" description="Helical" evidence="1">
    <location>
        <begin position="221"/>
        <end position="240"/>
    </location>
</feature>
<dbReference type="EMBL" id="VZAD01000036">
    <property type="protein sequence ID" value="MQP11148.1"/>
    <property type="molecule type" value="Genomic_DNA"/>
</dbReference>
<organism evidence="3 4">
    <name type="scientific">Segatella copri</name>
    <dbReference type="NCBI Taxonomy" id="165179"/>
    <lineage>
        <taxon>Bacteria</taxon>
        <taxon>Pseudomonadati</taxon>
        <taxon>Bacteroidota</taxon>
        <taxon>Bacteroidia</taxon>
        <taxon>Bacteroidales</taxon>
        <taxon>Prevotellaceae</taxon>
        <taxon>Segatella</taxon>
    </lineage>
</organism>
<keyword evidence="1" id="KW-1133">Transmembrane helix</keyword>
<protein>
    <submittedName>
        <fullName evidence="3">CPBP family intramembrane metalloprotease</fullName>
    </submittedName>
</protein>
<name>A0A6A7W9X6_9BACT</name>
<dbReference type="GO" id="GO:0008237">
    <property type="term" value="F:metallopeptidase activity"/>
    <property type="evidence" value="ECO:0007669"/>
    <property type="project" value="UniProtKB-KW"/>
</dbReference>
<keyword evidence="3" id="KW-0378">Hydrolase</keyword>
<dbReference type="InterPro" id="IPR052710">
    <property type="entry name" value="CAAX_protease"/>
</dbReference>
<keyword evidence="3" id="KW-0645">Protease</keyword>
<dbReference type="Proteomes" id="UP000384372">
    <property type="component" value="Unassembled WGS sequence"/>
</dbReference>
<evidence type="ECO:0000313" key="4">
    <source>
        <dbReference type="Proteomes" id="UP000384372"/>
    </source>
</evidence>
<sequence>MKKELLAGTKGLVTTLMVAMAVVCIFQLFSAIGNFANRNNYVLSHSVFVIAIITWILYRYSIKNYLKKCPIKIALYCPIIAISNLVLLSVFGTYIYIPNLFENALTSITQNTLLCTITIGLLQPVAEEMLFRGVVLGCLLKGKTNPWIAIGISTFIFSIIHLNLTQMIGAAIFSMIAGWLFYKTRSLWPSIIIHTTNNLSCCVWSFTSLSTITYGMTKEQLLIIHILLVIICIVVLSLTIKKICVIFKRNKYGKDHRIVSFSTNGN</sequence>
<evidence type="ECO:0000256" key="1">
    <source>
        <dbReference type="SAM" id="Phobius"/>
    </source>
</evidence>
<feature type="transmembrane region" description="Helical" evidence="1">
    <location>
        <begin position="73"/>
        <end position="96"/>
    </location>
</feature>
<dbReference type="GO" id="GO:0080120">
    <property type="term" value="P:CAAX-box protein maturation"/>
    <property type="evidence" value="ECO:0007669"/>
    <property type="project" value="UniProtKB-ARBA"/>
</dbReference>
<gene>
    <name evidence="3" type="ORF">F7D20_04035</name>
</gene>
<keyword evidence="4" id="KW-1185">Reference proteome</keyword>
<dbReference type="OrthoDB" id="158986at2"/>
<proteinExistence type="predicted"/>
<dbReference type="InterPro" id="IPR003675">
    <property type="entry name" value="Rce1/LyrA-like_dom"/>
</dbReference>
<reference evidence="3 4" key="1">
    <citation type="submission" date="2019-09" db="EMBL/GenBank/DDBJ databases">
        <title>Distinct polysaccharide growth profiles of human intestinal Prevotella copri isolates.</title>
        <authorList>
            <person name="Fehlner-Peach H."/>
            <person name="Magnabosco C."/>
            <person name="Raghavan V."/>
            <person name="Scher J.U."/>
            <person name="Tett A."/>
            <person name="Cox L.M."/>
            <person name="Gottsegen C."/>
            <person name="Watters A."/>
            <person name="Wiltshire- Gordon J.D."/>
            <person name="Segata N."/>
            <person name="Bonneau R."/>
            <person name="Littman D.R."/>
        </authorList>
    </citation>
    <scope>NUCLEOTIDE SEQUENCE [LARGE SCALE GENOMIC DNA]</scope>
    <source>
        <strain evidence="4">iAQ1173</strain>
    </source>
</reference>
<dbReference type="PANTHER" id="PTHR36435">
    <property type="entry name" value="SLR1288 PROTEIN"/>
    <property type="match status" value="1"/>
</dbReference>
<accession>A0A6A7W9X6</accession>
<feature type="transmembrane region" description="Helical" evidence="1">
    <location>
        <begin position="42"/>
        <end position="61"/>
    </location>
</feature>
<dbReference type="RefSeq" id="WP_158462947.1">
    <property type="nucleotide sequence ID" value="NZ_JAHOER010000031.1"/>
</dbReference>
<dbReference type="GO" id="GO:0004175">
    <property type="term" value="F:endopeptidase activity"/>
    <property type="evidence" value="ECO:0007669"/>
    <property type="project" value="UniProtKB-ARBA"/>
</dbReference>
<evidence type="ECO:0000259" key="2">
    <source>
        <dbReference type="Pfam" id="PF02517"/>
    </source>
</evidence>
<dbReference type="AlphaFoldDB" id="A0A6A7W9X6"/>
<dbReference type="GO" id="GO:0006508">
    <property type="term" value="P:proteolysis"/>
    <property type="evidence" value="ECO:0007669"/>
    <property type="project" value="UniProtKB-KW"/>
</dbReference>
<feature type="transmembrane region" description="Helical" evidence="1">
    <location>
        <begin position="147"/>
        <end position="180"/>
    </location>
</feature>
<keyword evidence="1" id="KW-0812">Transmembrane</keyword>
<comment type="caution">
    <text evidence="3">The sequence shown here is derived from an EMBL/GenBank/DDBJ whole genome shotgun (WGS) entry which is preliminary data.</text>
</comment>
<dbReference type="PANTHER" id="PTHR36435:SF1">
    <property type="entry name" value="CAAX AMINO TERMINAL PROTEASE FAMILY PROTEIN"/>
    <property type="match status" value="1"/>
</dbReference>
<evidence type="ECO:0000313" key="3">
    <source>
        <dbReference type="EMBL" id="MQP11148.1"/>
    </source>
</evidence>
<feature type="domain" description="CAAX prenyl protease 2/Lysostaphin resistance protein A-like" evidence="2">
    <location>
        <begin position="111"/>
        <end position="199"/>
    </location>
</feature>
<feature type="transmembrane region" description="Helical" evidence="1">
    <location>
        <begin position="12"/>
        <end position="36"/>
    </location>
</feature>
<keyword evidence="1" id="KW-0472">Membrane</keyword>
<dbReference type="Pfam" id="PF02517">
    <property type="entry name" value="Rce1-like"/>
    <property type="match status" value="1"/>
</dbReference>
<keyword evidence="3" id="KW-0482">Metalloprotease</keyword>